<organism evidence="1 2">
    <name type="scientific">Exocentrus adspersus</name>
    <dbReference type="NCBI Taxonomy" id="1586481"/>
    <lineage>
        <taxon>Eukaryota</taxon>
        <taxon>Metazoa</taxon>
        <taxon>Ecdysozoa</taxon>
        <taxon>Arthropoda</taxon>
        <taxon>Hexapoda</taxon>
        <taxon>Insecta</taxon>
        <taxon>Pterygota</taxon>
        <taxon>Neoptera</taxon>
        <taxon>Endopterygota</taxon>
        <taxon>Coleoptera</taxon>
        <taxon>Polyphaga</taxon>
        <taxon>Cucujiformia</taxon>
        <taxon>Chrysomeloidea</taxon>
        <taxon>Cerambycidae</taxon>
        <taxon>Lamiinae</taxon>
        <taxon>Acanthocinini</taxon>
        <taxon>Exocentrus</taxon>
    </lineage>
</organism>
<protein>
    <submittedName>
        <fullName evidence="1">Uncharacterized protein</fullName>
    </submittedName>
</protein>
<dbReference type="PANTHER" id="PTHR47331">
    <property type="entry name" value="PHD-TYPE DOMAIN-CONTAINING PROTEIN"/>
    <property type="match status" value="1"/>
</dbReference>
<accession>A0AAV8V6T3</accession>
<evidence type="ECO:0000313" key="2">
    <source>
        <dbReference type="Proteomes" id="UP001159042"/>
    </source>
</evidence>
<dbReference type="Pfam" id="PF05380">
    <property type="entry name" value="Peptidase_A17"/>
    <property type="match status" value="1"/>
</dbReference>
<sequence>MCAKCIEIYRLGHKIENSNEFYGENASDQTLGVYELNPPTPFLALRTIKQLAEDERSTFPLAAEYAKTDIVRAGGLAWQRRGSFYSELVGLFRAGGFDLLKWCTNNKTLWHGIPQNARSSQAVEFRDTSDIHASSKVLGLKWNHSCDTFSFSINIPDLWLSKIDWDESLPPHIEKRWSEFHNELHLIEQLHIPRYVGLQGNSGVSLIGFSDASSKRLGAMV</sequence>
<comment type="caution">
    <text evidence="1">The sequence shown here is derived from an EMBL/GenBank/DDBJ whole genome shotgun (WGS) entry which is preliminary data.</text>
</comment>
<dbReference type="AlphaFoldDB" id="A0AAV8V6T3"/>
<evidence type="ECO:0000313" key="1">
    <source>
        <dbReference type="EMBL" id="KAJ8909885.1"/>
    </source>
</evidence>
<keyword evidence="2" id="KW-1185">Reference proteome</keyword>
<reference evidence="1 2" key="1">
    <citation type="journal article" date="2023" name="Insect Mol. Biol.">
        <title>Genome sequencing provides insights into the evolution of gene families encoding plant cell wall-degrading enzymes in longhorned beetles.</title>
        <authorList>
            <person name="Shin N.R."/>
            <person name="Okamura Y."/>
            <person name="Kirsch R."/>
            <person name="Pauchet Y."/>
        </authorList>
    </citation>
    <scope>NUCLEOTIDE SEQUENCE [LARGE SCALE GENOMIC DNA]</scope>
    <source>
        <strain evidence="1">EAD_L_NR</strain>
    </source>
</reference>
<dbReference type="Proteomes" id="UP001159042">
    <property type="component" value="Unassembled WGS sequence"/>
</dbReference>
<dbReference type="EMBL" id="JANEYG010000392">
    <property type="protein sequence ID" value="KAJ8909885.1"/>
    <property type="molecule type" value="Genomic_DNA"/>
</dbReference>
<gene>
    <name evidence="1" type="ORF">NQ315_008908</name>
</gene>
<proteinExistence type="predicted"/>
<name>A0AAV8V6T3_9CUCU</name>
<dbReference type="InterPro" id="IPR008042">
    <property type="entry name" value="Retrotrans_Pao"/>
</dbReference>